<dbReference type="PANTHER" id="PTHR12905">
    <property type="entry name" value="METALLOPHOSPHOESTERASE"/>
    <property type="match status" value="1"/>
</dbReference>
<dbReference type="Gene3D" id="3.60.21.10">
    <property type="match status" value="1"/>
</dbReference>
<keyword evidence="3" id="KW-1185">Reference proteome</keyword>
<gene>
    <name evidence="2" type="ORF">ESB00_05750</name>
</gene>
<dbReference type="OrthoDB" id="332939at2"/>
<sequence length="249" mass="27192">MKLLVVSDLHFSLPQFDWIAQQAERFDVVIIAGDLLDVAGHLDLDSQITVVVKYLRTISAKTRLLACSGNHDGDEKNESQEYVARWLQRVRAAGLTVDGAGVDLNGLRLSVCPWWDGPATREKMRAFLRTERAAATGAWLWVHHAPPDGVGVSWTGKAHAGDAFLVETIAELAPDFVFSGHIHNSPFRSGGAWAARVGRTWVFNPGRQSGAPPAFIELDLERRTARWVSQAGDEEVSLDAAEAPQSTGS</sequence>
<dbReference type="Proteomes" id="UP000290218">
    <property type="component" value="Unassembled WGS sequence"/>
</dbReference>
<keyword evidence="2" id="KW-0378">Hydrolase</keyword>
<accession>A0A4Q1C984</accession>
<dbReference type="GO" id="GO:0016787">
    <property type="term" value="F:hydrolase activity"/>
    <property type="evidence" value="ECO:0007669"/>
    <property type="project" value="UniProtKB-KW"/>
</dbReference>
<evidence type="ECO:0000313" key="2">
    <source>
        <dbReference type="EMBL" id="RXK55402.1"/>
    </source>
</evidence>
<dbReference type="InterPro" id="IPR051693">
    <property type="entry name" value="UPF0046_metallophosphoest"/>
</dbReference>
<name>A0A4Q1C984_9BACT</name>
<reference evidence="2 3" key="1">
    <citation type="submission" date="2019-01" db="EMBL/GenBank/DDBJ databases">
        <title>Lacunisphaera sp. strain TWA-58.</title>
        <authorList>
            <person name="Chen W.-M."/>
        </authorList>
    </citation>
    <scope>NUCLEOTIDE SEQUENCE [LARGE SCALE GENOMIC DNA]</scope>
    <source>
        <strain evidence="2 3">TWA-58</strain>
    </source>
</reference>
<dbReference type="EMBL" id="SDHX01000001">
    <property type="protein sequence ID" value="RXK55402.1"/>
    <property type="molecule type" value="Genomic_DNA"/>
</dbReference>
<feature type="domain" description="Calcineurin-like phosphoesterase" evidence="1">
    <location>
        <begin position="1"/>
        <end position="184"/>
    </location>
</feature>
<dbReference type="Pfam" id="PF00149">
    <property type="entry name" value="Metallophos"/>
    <property type="match status" value="1"/>
</dbReference>
<dbReference type="PANTHER" id="PTHR12905:SF0">
    <property type="entry name" value="CALCINEURIN-LIKE PHOSPHOESTERASE DOMAIN-CONTAINING PROTEIN"/>
    <property type="match status" value="1"/>
</dbReference>
<dbReference type="RefSeq" id="WP_129046767.1">
    <property type="nucleotide sequence ID" value="NZ_SDHX01000001.1"/>
</dbReference>
<evidence type="ECO:0000259" key="1">
    <source>
        <dbReference type="Pfam" id="PF00149"/>
    </source>
</evidence>
<protein>
    <submittedName>
        <fullName evidence="2">Phosphohydrolase</fullName>
    </submittedName>
</protein>
<comment type="caution">
    <text evidence="2">The sequence shown here is derived from an EMBL/GenBank/DDBJ whole genome shotgun (WGS) entry which is preliminary data.</text>
</comment>
<dbReference type="AlphaFoldDB" id="A0A4Q1C984"/>
<dbReference type="InterPro" id="IPR004843">
    <property type="entry name" value="Calcineurin-like_PHP"/>
</dbReference>
<proteinExistence type="predicted"/>
<organism evidence="2 3">
    <name type="scientific">Oleiharenicola lentus</name>
    <dbReference type="NCBI Taxonomy" id="2508720"/>
    <lineage>
        <taxon>Bacteria</taxon>
        <taxon>Pseudomonadati</taxon>
        <taxon>Verrucomicrobiota</taxon>
        <taxon>Opitutia</taxon>
        <taxon>Opitutales</taxon>
        <taxon>Opitutaceae</taxon>
        <taxon>Oleiharenicola</taxon>
    </lineage>
</organism>
<dbReference type="SUPFAM" id="SSF56300">
    <property type="entry name" value="Metallo-dependent phosphatases"/>
    <property type="match status" value="1"/>
</dbReference>
<dbReference type="InterPro" id="IPR029052">
    <property type="entry name" value="Metallo-depent_PP-like"/>
</dbReference>
<evidence type="ECO:0000313" key="3">
    <source>
        <dbReference type="Proteomes" id="UP000290218"/>
    </source>
</evidence>